<organism evidence="7 8">
    <name type="scientific">Legionella geestiana</name>
    <dbReference type="NCBI Taxonomy" id="45065"/>
    <lineage>
        <taxon>Bacteria</taxon>
        <taxon>Pseudomonadati</taxon>
        <taxon>Pseudomonadota</taxon>
        <taxon>Gammaproteobacteria</taxon>
        <taxon>Legionellales</taxon>
        <taxon>Legionellaceae</taxon>
        <taxon>Legionella</taxon>
    </lineage>
</organism>
<evidence type="ECO:0000256" key="2">
    <source>
        <dbReference type="ARBA" id="ARBA00022448"/>
    </source>
</evidence>
<dbReference type="Gene3D" id="1.20.1250.20">
    <property type="entry name" value="MFS general substrate transporter like domains"/>
    <property type="match status" value="1"/>
</dbReference>
<keyword evidence="3" id="KW-1003">Cell membrane</keyword>
<dbReference type="EMBL" id="LNYC01000020">
    <property type="protein sequence ID" value="KTD02375.1"/>
    <property type="molecule type" value="Genomic_DNA"/>
</dbReference>
<dbReference type="Pfam" id="PF07690">
    <property type="entry name" value="MFS_1"/>
    <property type="match status" value="1"/>
</dbReference>
<proteinExistence type="predicted"/>
<dbReference type="STRING" id="45065.Lgee_0704"/>
<keyword evidence="5" id="KW-1133">Transmembrane helix</keyword>
<protein>
    <submittedName>
        <fullName evidence="7">Major facilitator family transporter</fullName>
    </submittedName>
</protein>
<keyword evidence="2" id="KW-0813">Transport</keyword>
<dbReference type="SUPFAM" id="SSF103473">
    <property type="entry name" value="MFS general substrate transporter"/>
    <property type="match status" value="1"/>
</dbReference>
<dbReference type="PROSITE" id="PS50850">
    <property type="entry name" value="MFS"/>
    <property type="match status" value="2"/>
</dbReference>
<dbReference type="RefSeq" id="WP_028385871.1">
    <property type="nucleotide sequence ID" value="NZ_CAAAHN010000009.1"/>
</dbReference>
<dbReference type="InterPro" id="IPR036259">
    <property type="entry name" value="MFS_trans_sf"/>
</dbReference>
<accession>A0A0W0U438</accession>
<evidence type="ECO:0000256" key="4">
    <source>
        <dbReference type="ARBA" id="ARBA00022692"/>
    </source>
</evidence>
<keyword evidence="8" id="KW-1185">Reference proteome</keyword>
<comment type="subcellular location">
    <subcellularLocation>
        <location evidence="1">Cell membrane</location>
        <topology evidence="1">Multi-pass membrane protein</topology>
    </subcellularLocation>
</comment>
<dbReference type="InterPro" id="IPR050171">
    <property type="entry name" value="MFS_Transporters"/>
</dbReference>
<evidence type="ECO:0000313" key="7">
    <source>
        <dbReference type="EMBL" id="KTD02375.1"/>
    </source>
</evidence>
<reference evidence="7 8" key="1">
    <citation type="submission" date="2015-11" db="EMBL/GenBank/DDBJ databases">
        <title>Genomic analysis of 38 Legionella species identifies large and diverse effector repertoires.</title>
        <authorList>
            <person name="Burstein D."/>
            <person name="Amaro F."/>
            <person name="Zusman T."/>
            <person name="Lifshitz Z."/>
            <person name="Cohen O."/>
            <person name="Gilbert J.A."/>
            <person name="Pupko T."/>
            <person name="Shuman H.A."/>
            <person name="Segal G."/>
        </authorList>
    </citation>
    <scope>NUCLEOTIDE SEQUENCE [LARGE SCALE GENOMIC DNA]</scope>
    <source>
        <strain evidence="7 8">ATCC 49504</strain>
    </source>
</reference>
<keyword evidence="4" id="KW-0812">Transmembrane</keyword>
<comment type="caution">
    <text evidence="7">The sequence shown here is derived from an EMBL/GenBank/DDBJ whole genome shotgun (WGS) entry which is preliminary data.</text>
</comment>
<dbReference type="GO" id="GO:0005886">
    <property type="term" value="C:plasma membrane"/>
    <property type="evidence" value="ECO:0007669"/>
    <property type="project" value="UniProtKB-SubCell"/>
</dbReference>
<keyword evidence="6" id="KW-0472">Membrane</keyword>
<dbReference type="PATRIC" id="fig|45065.4.peg.747"/>
<dbReference type="PANTHER" id="PTHR23517:SF3">
    <property type="entry name" value="INTEGRAL MEMBRANE TRANSPORT PROTEIN"/>
    <property type="match status" value="1"/>
</dbReference>
<dbReference type="PANTHER" id="PTHR23517">
    <property type="entry name" value="RESISTANCE PROTEIN MDTM, PUTATIVE-RELATED-RELATED"/>
    <property type="match status" value="1"/>
</dbReference>
<evidence type="ECO:0000256" key="3">
    <source>
        <dbReference type="ARBA" id="ARBA00022475"/>
    </source>
</evidence>
<evidence type="ECO:0000313" key="8">
    <source>
        <dbReference type="Proteomes" id="UP000054785"/>
    </source>
</evidence>
<dbReference type="Proteomes" id="UP000054785">
    <property type="component" value="Unassembled WGS sequence"/>
</dbReference>
<dbReference type="GO" id="GO:0022857">
    <property type="term" value="F:transmembrane transporter activity"/>
    <property type="evidence" value="ECO:0007669"/>
    <property type="project" value="InterPro"/>
</dbReference>
<name>A0A0W0U438_9GAMM</name>
<dbReference type="OrthoDB" id="4109786at2"/>
<evidence type="ECO:0000256" key="1">
    <source>
        <dbReference type="ARBA" id="ARBA00004651"/>
    </source>
</evidence>
<dbReference type="InterPro" id="IPR011701">
    <property type="entry name" value="MFS"/>
</dbReference>
<evidence type="ECO:0000256" key="6">
    <source>
        <dbReference type="ARBA" id="ARBA00023136"/>
    </source>
</evidence>
<gene>
    <name evidence="7" type="ORF">Lgee_0704</name>
</gene>
<dbReference type="AlphaFoldDB" id="A0A0W0U438"/>
<dbReference type="InterPro" id="IPR020846">
    <property type="entry name" value="MFS_dom"/>
</dbReference>
<evidence type="ECO:0000256" key="5">
    <source>
        <dbReference type="ARBA" id="ARBA00022989"/>
    </source>
</evidence>
<sequence length="391" mass="43660">MCKEDIKLQLIYFFQAFCSGIVFYLAIFLSKKGFFGAEDIGLILSATFLGSIIGNFLSGYFIDKNKENSLAKNGLLFQAIGFLIFGEVNNIYAAYLLMLIVGFGNSLVLISISYLLTQKYEGYKKTSIIGRQFIISNLGMVIAPMLLGYLSDEVSRYLFVAISIFLVGMIFTINNIKSSSKTQVKTDNLSRTTQRALNIPVLASIVSFSLMGIIYAIHRIGFPLYLESKDYSSIQTGYLNAVNPILIVSLQSLLIRSLKKNNEYHLIIFGLFLMGFSYLFLNISSAFISVMTTIIFMTLGEMLISVYSQSIIFKKAPEDKRGLYFSIYKLAYSLLGMSSTILAGFVIEQAGYQFLWKIPILISTIGVAVYLMVAGRVNFLTTDTDTASEKF</sequence>